<dbReference type="InterPro" id="IPR025855">
    <property type="entry name" value="Replic_Relax"/>
</dbReference>
<dbReference type="EMBL" id="JBGOSP010000033">
    <property type="protein sequence ID" value="MFA3842111.1"/>
    <property type="molecule type" value="Genomic_DNA"/>
</dbReference>
<keyword evidence="3" id="KW-1185">Reference proteome</keyword>
<reference evidence="2 3" key="1">
    <citation type="submission" date="2024-08" db="EMBL/GenBank/DDBJ databases">
        <title>Genome sequence of Streptomyces aureus CACIA-1.46HGO.</title>
        <authorList>
            <person name="Evangelista-Martinez Z."/>
        </authorList>
    </citation>
    <scope>NUCLEOTIDE SEQUENCE [LARGE SCALE GENOMIC DNA]</scope>
    <source>
        <strain evidence="2 3">CACIA-1.46HGO</strain>
    </source>
</reference>
<name>A0ABV4SV92_9ACTN</name>
<sequence length="322" mass="35555">MLRDTPIAQTAPATAAPARPARGLSRLAQDLLPVLYQHRLIATSQLHRLFTPHARRPVYLRQQLKQLRTAGLVDATARRTGRLGNPELLWYITARGAEAVAYDPTVPRRGYRISPQTAASQLQEHTLTVVETGVAFVDWSRRLGDECSPLDWEPEVAHRIRNGESRGVDDAFMIPDAVLRYTHTAEGGRRRMLSFFIEVDRATMQATRLAAKLSAYARYQSYVPAAGGRGRRTAREAWRDHYPAFPRLLIVLTGASDRVLANRVQDLRALAAADPRVSQLTAAVTTLQLLQDKGPFAPIMTPLSGDPAPTDVFLAPLGGSRA</sequence>
<evidence type="ECO:0000256" key="1">
    <source>
        <dbReference type="SAM" id="MobiDB-lite"/>
    </source>
</evidence>
<organism evidence="2 3">
    <name type="scientific">Streptomyces aureus</name>
    <dbReference type="NCBI Taxonomy" id="193461"/>
    <lineage>
        <taxon>Bacteria</taxon>
        <taxon>Bacillati</taxon>
        <taxon>Actinomycetota</taxon>
        <taxon>Actinomycetes</taxon>
        <taxon>Kitasatosporales</taxon>
        <taxon>Streptomycetaceae</taxon>
        <taxon>Streptomyces</taxon>
    </lineage>
</organism>
<dbReference type="Proteomes" id="UP001571476">
    <property type="component" value="Unassembled WGS sequence"/>
</dbReference>
<comment type="caution">
    <text evidence="2">The sequence shown here is derived from an EMBL/GenBank/DDBJ whole genome shotgun (WGS) entry which is preliminary data.</text>
</comment>
<accession>A0ABV4SV92</accession>
<dbReference type="Pfam" id="PF13814">
    <property type="entry name" value="Replic_Relax"/>
    <property type="match status" value="1"/>
</dbReference>
<evidence type="ECO:0000313" key="2">
    <source>
        <dbReference type="EMBL" id="MFA3842111.1"/>
    </source>
</evidence>
<feature type="region of interest" description="Disordered" evidence="1">
    <location>
        <begin position="1"/>
        <end position="20"/>
    </location>
</feature>
<dbReference type="RefSeq" id="WP_372566161.1">
    <property type="nucleotide sequence ID" value="NZ_JBGOSP010000033.1"/>
</dbReference>
<protein>
    <submittedName>
        <fullName evidence="2">Replication-relaxation family protein</fullName>
    </submittedName>
</protein>
<evidence type="ECO:0000313" key="3">
    <source>
        <dbReference type="Proteomes" id="UP001571476"/>
    </source>
</evidence>
<proteinExistence type="predicted"/>
<gene>
    <name evidence="2" type="ORF">ACEG43_38965</name>
</gene>